<proteinExistence type="predicted"/>
<organism evidence="1 2">
    <name type="scientific">Stentor coeruleus</name>
    <dbReference type="NCBI Taxonomy" id="5963"/>
    <lineage>
        <taxon>Eukaryota</taxon>
        <taxon>Sar</taxon>
        <taxon>Alveolata</taxon>
        <taxon>Ciliophora</taxon>
        <taxon>Postciliodesmatophora</taxon>
        <taxon>Heterotrichea</taxon>
        <taxon>Heterotrichida</taxon>
        <taxon>Stentoridae</taxon>
        <taxon>Stentor</taxon>
    </lineage>
</organism>
<dbReference type="AlphaFoldDB" id="A0A1R2C5D6"/>
<protein>
    <submittedName>
        <fullName evidence="1">Uncharacterized protein</fullName>
    </submittedName>
</protein>
<dbReference type="EMBL" id="MPUH01000276">
    <property type="protein sequence ID" value="OMJ84216.1"/>
    <property type="molecule type" value="Genomic_DNA"/>
</dbReference>
<evidence type="ECO:0000313" key="1">
    <source>
        <dbReference type="EMBL" id="OMJ84216.1"/>
    </source>
</evidence>
<accession>A0A1R2C5D6</accession>
<sequence>MAEPRYTLTRAELSLKNRHMIKCYPSFADRLKAIEDYRRKVKYYQDLAKKQGDLLDFLHDTVLDKESEREDYEEVPFFIGRLTKSVVGSRGLDFNKIPKIDSESWMKRTLPGSASFSYKKEQHGEKDKFESLHESTLYIEHYC</sequence>
<comment type="caution">
    <text evidence="1">The sequence shown here is derived from an EMBL/GenBank/DDBJ whole genome shotgun (WGS) entry which is preliminary data.</text>
</comment>
<gene>
    <name evidence="1" type="ORF">SteCoe_14703</name>
</gene>
<reference evidence="1 2" key="1">
    <citation type="submission" date="2016-11" db="EMBL/GenBank/DDBJ databases">
        <title>The macronuclear genome of Stentor coeruleus: a giant cell with tiny introns.</title>
        <authorList>
            <person name="Slabodnick M."/>
            <person name="Ruby J.G."/>
            <person name="Reiff S.B."/>
            <person name="Swart E.C."/>
            <person name="Gosai S."/>
            <person name="Prabakaran S."/>
            <person name="Witkowska E."/>
            <person name="Larue G.E."/>
            <person name="Fisher S."/>
            <person name="Freeman R.M."/>
            <person name="Gunawardena J."/>
            <person name="Chu W."/>
            <person name="Stover N.A."/>
            <person name="Gregory B.D."/>
            <person name="Nowacki M."/>
            <person name="Derisi J."/>
            <person name="Roy S.W."/>
            <person name="Marshall W.F."/>
            <person name="Sood P."/>
        </authorList>
    </citation>
    <scope>NUCLEOTIDE SEQUENCE [LARGE SCALE GENOMIC DNA]</scope>
    <source>
        <strain evidence="1">WM001</strain>
    </source>
</reference>
<name>A0A1R2C5D6_9CILI</name>
<evidence type="ECO:0000313" key="2">
    <source>
        <dbReference type="Proteomes" id="UP000187209"/>
    </source>
</evidence>
<keyword evidence="2" id="KW-1185">Reference proteome</keyword>
<dbReference type="Proteomes" id="UP000187209">
    <property type="component" value="Unassembled WGS sequence"/>
</dbReference>